<name>A0A6A3BFP7_HIBSY</name>
<reference evidence="2" key="1">
    <citation type="submission" date="2019-09" db="EMBL/GenBank/DDBJ databases">
        <title>Draft genome information of white flower Hibiscus syriacus.</title>
        <authorList>
            <person name="Kim Y.-M."/>
        </authorList>
    </citation>
    <scope>NUCLEOTIDE SEQUENCE [LARGE SCALE GENOMIC DNA]</scope>
    <source>
        <strain evidence="2">YM2019G1</strain>
    </source>
</reference>
<sequence length="531" mass="56897">MFLHQYIMGEGDNGSSRHAYSSFSKERLSFGDRWDFNSSDPLESIFTSRVEKLGGISTSRVEINTFWRSNSMVSRKHTEPLPQRTAVDSRDSGNSSNNNDHERQSVPEAARVSSPGLSSVSQCLSIGNSSLIDGEGWTSALAESPSVVGSSSTGSFSAPLTVSTSVSGAPSVTSGLNMAVALVQSPSRACSAPQLSINTQRREELAIKQSRQLIPVTPSMPKGSVPNSVDKSKTKPALRTSEVNIALKSGLQHPSFIHNGKQSHSGHVKSDMPKASGKLLVLKPGWENGVSSPTQKDTASPTAIANSRVITSQHAIAHVSSASARNSNNSKLSTGERKAAALNPIAGFTVEKRPSLAQTQSRNDFFNLLKKKTSSNSSAGSSDSDPHISSSPTEKSEVTKEVVGAFVTAHANEHAIASTSNHLPTTHDGYKFSNPHRHAVEYAEAVSFPTKLHVISSANERPYLYHLVFPCLLLPLLPENSLLSLKYLESLLLLVSQLVILAVIVCGESDNPVAPLHLSHATDLWRQRVIG</sequence>
<feature type="compositionally biased region" description="Low complexity" evidence="1">
    <location>
        <begin position="374"/>
        <end position="391"/>
    </location>
</feature>
<evidence type="ECO:0000313" key="2">
    <source>
        <dbReference type="EMBL" id="KAE8715443.1"/>
    </source>
</evidence>
<protein>
    <submittedName>
        <fullName evidence="2">Mitogen-activated protein kinase kinase kinase 1, putative isoform 1</fullName>
    </submittedName>
</protein>
<evidence type="ECO:0000256" key="1">
    <source>
        <dbReference type="SAM" id="MobiDB-lite"/>
    </source>
</evidence>
<keyword evidence="3" id="KW-1185">Reference proteome</keyword>
<organism evidence="2 3">
    <name type="scientific">Hibiscus syriacus</name>
    <name type="common">Rose of Sharon</name>
    <dbReference type="NCBI Taxonomy" id="106335"/>
    <lineage>
        <taxon>Eukaryota</taxon>
        <taxon>Viridiplantae</taxon>
        <taxon>Streptophyta</taxon>
        <taxon>Embryophyta</taxon>
        <taxon>Tracheophyta</taxon>
        <taxon>Spermatophyta</taxon>
        <taxon>Magnoliopsida</taxon>
        <taxon>eudicotyledons</taxon>
        <taxon>Gunneridae</taxon>
        <taxon>Pentapetalae</taxon>
        <taxon>rosids</taxon>
        <taxon>malvids</taxon>
        <taxon>Malvales</taxon>
        <taxon>Malvaceae</taxon>
        <taxon>Malvoideae</taxon>
        <taxon>Hibiscus</taxon>
    </lineage>
</organism>
<dbReference type="GO" id="GO:0016301">
    <property type="term" value="F:kinase activity"/>
    <property type="evidence" value="ECO:0007669"/>
    <property type="project" value="UniProtKB-KW"/>
</dbReference>
<keyword evidence="2" id="KW-0808">Transferase</keyword>
<proteinExistence type="predicted"/>
<dbReference type="PANTHER" id="PTHR34112">
    <property type="entry name" value="C-JUN-AMINO-TERMINAL KINASE-INTERACTING PROTEIN"/>
    <property type="match status" value="1"/>
</dbReference>
<comment type="caution">
    <text evidence="2">The sequence shown here is derived from an EMBL/GenBank/DDBJ whole genome shotgun (WGS) entry which is preliminary data.</text>
</comment>
<dbReference type="AlphaFoldDB" id="A0A6A3BFP7"/>
<gene>
    <name evidence="2" type="ORF">F3Y22_tig00110174pilonHSYRG00446</name>
</gene>
<feature type="region of interest" description="Disordered" evidence="1">
    <location>
        <begin position="372"/>
        <end position="397"/>
    </location>
</feature>
<feature type="region of interest" description="Disordered" evidence="1">
    <location>
        <begin position="216"/>
        <end position="235"/>
    </location>
</feature>
<dbReference type="EMBL" id="VEPZ02000861">
    <property type="protein sequence ID" value="KAE8715443.1"/>
    <property type="molecule type" value="Genomic_DNA"/>
</dbReference>
<evidence type="ECO:0000313" key="3">
    <source>
        <dbReference type="Proteomes" id="UP000436088"/>
    </source>
</evidence>
<keyword evidence="2" id="KW-0418">Kinase</keyword>
<accession>A0A6A3BFP7</accession>
<feature type="region of interest" description="Disordered" evidence="1">
    <location>
        <begin position="74"/>
        <end position="114"/>
    </location>
</feature>
<dbReference type="PANTHER" id="PTHR34112:SF18">
    <property type="entry name" value="C-JUN-AMINO-TERMINAL KINASE-INTERACTING PROTEIN"/>
    <property type="match status" value="1"/>
</dbReference>
<dbReference type="Proteomes" id="UP000436088">
    <property type="component" value="Unassembled WGS sequence"/>
</dbReference>